<evidence type="ECO:0000256" key="5">
    <source>
        <dbReference type="ARBA" id="ARBA00022927"/>
    </source>
</evidence>
<comment type="catalytic activity">
    <reaction evidence="8">
        <text>ATP + H2O + cellular proteinSide 1 = ADP + phosphate + cellular proteinSide 2.</text>
        <dbReference type="EC" id="7.4.2.8"/>
    </reaction>
</comment>
<dbReference type="InterPro" id="IPR013369">
    <property type="entry name" value="T2SS_GspE"/>
</dbReference>
<keyword evidence="6" id="KW-1278">Translocase</keyword>
<dbReference type="SUPFAM" id="SSF160246">
    <property type="entry name" value="EspE N-terminal domain-like"/>
    <property type="match status" value="1"/>
</dbReference>
<evidence type="ECO:0000256" key="4">
    <source>
        <dbReference type="ARBA" id="ARBA00022840"/>
    </source>
</evidence>
<dbReference type="InterPro" id="IPR001482">
    <property type="entry name" value="T2SS/T4SS_dom"/>
</dbReference>
<keyword evidence="11" id="KW-1185">Reference proteome</keyword>
<dbReference type="AlphaFoldDB" id="A0A840UXD6"/>
<organism evidence="10 11">
    <name type="scientific">Desulfoprunum benzoelyticum</name>
    <dbReference type="NCBI Taxonomy" id="1506996"/>
    <lineage>
        <taxon>Bacteria</taxon>
        <taxon>Pseudomonadati</taxon>
        <taxon>Thermodesulfobacteriota</taxon>
        <taxon>Desulfobulbia</taxon>
        <taxon>Desulfobulbales</taxon>
        <taxon>Desulfobulbaceae</taxon>
        <taxon>Desulfoprunum</taxon>
    </lineage>
</organism>
<evidence type="ECO:0000256" key="7">
    <source>
        <dbReference type="ARBA" id="ARBA00024382"/>
    </source>
</evidence>
<keyword evidence="2" id="KW-0813">Transport</keyword>
<dbReference type="Proteomes" id="UP000539642">
    <property type="component" value="Unassembled WGS sequence"/>
</dbReference>
<dbReference type="SMART" id="SM00382">
    <property type="entry name" value="AAA"/>
    <property type="match status" value="1"/>
</dbReference>
<dbReference type="GO" id="GO:0005524">
    <property type="term" value="F:ATP binding"/>
    <property type="evidence" value="ECO:0007669"/>
    <property type="project" value="UniProtKB-KW"/>
</dbReference>
<dbReference type="CDD" id="cd01129">
    <property type="entry name" value="PulE-GspE-like"/>
    <property type="match status" value="1"/>
</dbReference>
<keyword evidence="3" id="KW-0547">Nucleotide-binding</keyword>
<evidence type="ECO:0000256" key="8">
    <source>
        <dbReference type="ARBA" id="ARBA00034006"/>
    </source>
</evidence>
<evidence type="ECO:0000256" key="3">
    <source>
        <dbReference type="ARBA" id="ARBA00022741"/>
    </source>
</evidence>
<dbReference type="Gene3D" id="3.40.50.300">
    <property type="entry name" value="P-loop containing nucleotide triphosphate hydrolases"/>
    <property type="match status" value="1"/>
</dbReference>
<dbReference type="GO" id="GO:0005886">
    <property type="term" value="C:plasma membrane"/>
    <property type="evidence" value="ECO:0007669"/>
    <property type="project" value="TreeGrafter"/>
</dbReference>
<comment type="caution">
    <text evidence="10">The sequence shown here is derived from an EMBL/GenBank/DDBJ whole genome shotgun (WGS) entry which is preliminary data.</text>
</comment>
<dbReference type="EC" id="7.4.2.8" evidence="7"/>
<dbReference type="EMBL" id="JACHEO010000003">
    <property type="protein sequence ID" value="MBB5347348.1"/>
    <property type="molecule type" value="Genomic_DNA"/>
</dbReference>
<evidence type="ECO:0000256" key="2">
    <source>
        <dbReference type="ARBA" id="ARBA00022448"/>
    </source>
</evidence>
<evidence type="ECO:0000256" key="6">
    <source>
        <dbReference type="ARBA" id="ARBA00022967"/>
    </source>
</evidence>
<dbReference type="SUPFAM" id="SSF52540">
    <property type="entry name" value="P-loop containing nucleoside triphosphate hydrolases"/>
    <property type="match status" value="1"/>
</dbReference>
<dbReference type="PROSITE" id="PS00662">
    <property type="entry name" value="T2SP_E"/>
    <property type="match status" value="1"/>
</dbReference>
<dbReference type="GO" id="GO:0016887">
    <property type="term" value="F:ATP hydrolysis activity"/>
    <property type="evidence" value="ECO:0007669"/>
    <property type="project" value="TreeGrafter"/>
</dbReference>
<dbReference type="Gene3D" id="3.30.450.90">
    <property type="match status" value="1"/>
</dbReference>
<evidence type="ECO:0000256" key="1">
    <source>
        <dbReference type="ARBA" id="ARBA00006611"/>
    </source>
</evidence>
<accession>A0A840UXD6</accession>
<keyword evidence="5" id="KW-0653">Protein transport</keyword>
<protein>
    <recommendedName>
        <fullName evidence="7">protein-secreting ATPase</fullName>
        <ecNumber evidence="7">7.4.2.8</ecNumber>
    </recommendedName>
</protein>
<dbReference type="InterPro" id="IPR007831">
    <property type="entry name" value="T2SS_GspE_N"/>
</dbReference>
<dbReference type="GO" id="GO:0008564">
    <property type="term" value="F:protein-exporting ATPase activity"/>
    <property type="evidence" value="ECO:0007669"/>
    <property type="project" value="UniProtKB-EC"/>
</dbReference>
<dbReference type="Pfam" id="PF00437">
    <property type="entry name" value="T2SSE"/>
    <property type="match status" value="1"/>
</dbReference>
<dbReference type="GO" id="GO:0015628">
    <property type="term" value="P:protein secretion by the type II secretion system"/>
    <property type="evidence" value="ECO:0007669"/>
    <property type="project" value="InterPro"/>
</dbReference>
<dbReference type="GO" id="GO:0015627">
    <property type="term" value="C:type II protein secretion system complex"/>
    <property type="evidence" value="ECO:0007669"/>
    <property type="project" value="InterPro"/>
</dbReference>
<dbReference type="NCBIfam" id="TIGR02533">
    <property type="entry name" value="type_II_gspE"/>
    <property type="match status" value="1"/>
</dbReference>
<reference evidence="10 11" key="1">
    <citation type="submission" date="2020-08" db="EMBL/GenBank/DDBJ databases">
        <title>Genomic Encyclopedia of Type Strains, Phase IV (KMG-IV): sequencing the most valuable type-strain genomes for metagenomic binning, comparative biology and taxonomic classification.</title>
        <authorList>
            <person name="Goeker M."/>
        </authorList>
    </citation>
    <scope>NUCLEOTIDE SEQUENCE [LARGE SCALE GENOMIC DNA]</scope>
    <source>
        <strain evidence="10 11">DSM 28570</strain>
    </source>
</reference>
<dbReference type="PANTHER" id="PTHR30258:SF2">
    <property type="entry name" value="COMG OPERON PROTEIN 1"/>
    <property type="match status" value="1"/>
</dbReference>
<dbReference type="InterPro" id="IPR027417">
    <property type="entry name" value="P-loop_NTPase"/>
</dbReference>
<dbReference type="FunFam" id="3.40.50.300:FF:000398">
    <property type="entry name" value="Type IV pilus assembly ATPase PilB"/>
    <property type="match status" value="1"/>
</dbReference>
<comment type="similarity">
    <text evidence="1">Belongs to the GSP E family.</text>
</comment>
<feature type="domain" description="Bacterial type II secretion system protein E" evidence="9">
    <location>
        <begin position="413"/>
        <end position="427"/>
    </location>
</feature>
<dbReference type="FunFam" id="3.30.450.90:FF:000001">
    <property type="entry name" value="Type II secretion system ATPase GspE"/>
    <property type="match status" value="1"/>
</dbReference>
<gene>
    <name evidence="10" type="ORF">HNQ81_001061</name>
</gene>
<name>A0A840UXD6_9BACT</name>
<proteinExistence type="inferred from homology"/>
<evidence type="ECO:0000313" key="10">
    <source>
        <dbReference type="EMBL" id="MBB5347348.1"/>
    </source>
</evidence>
<dbReference type="InterPro" id="IPR003593">
    <property type="entry name" value="AAA+_ATPase"/>
</dbReference>
<evidence type="ECO:0000313" key="11">
    <source>
        <dbReference type="Proteomes" id="UP000539642"/>
    </source>
</evidence>
<evidence type="ECO:0000259" key="9">
    <source>
        <dbReference type="PROSITE" id="PS00662"/>
    </source>
</evidence>
<sequence length="596" mass="65499">MCEIDTTLVVEEIGGTSRAETVAGEETPGAASYHAKMLGEQLVDRGYISNAALQAALEDQAAGGGRIGDILIRHKEIDEADLLEALAIQFDMEYVSVLPTEIQSDFTSRLTIGFLKKFKIVPVAYGDDAYIAINDPFLYQELDDVRRILGWEAARAVLCPSQSILNSINYAYDMSHNTAEEVMQEIHDEDPEALFSAIEEVGDLLDDTSEEPVIRLVNFMFSQAVRNNASDIHIEPYANSLKIRQRIDGILYDMLSPPKHVQSALVSRIKILAKLKIDVKMLPQDGRIELKIGNKEVDVRVSTLPTSAGERVVMRLLDKSSVLISLTELGMPEDRLQPFTEEIHAAHGIVLVTGPTGSGKTTTLYAALTTIHKTDINIITIEDPVEYKISGIGQVQVNPAIDLTFASGLRSIVRQDPDVILIGEIRDLETAEIAIQSALTGHLVFSTLHTNDSASAITRLIDMGIEPFLLSSSINAILAQRLVRMICVQCKEEYTPLPEELAKLGLDDSIVGSGRKVYRGRGCSKCHHTGFRGRCGIFELLLMSQSMKSLVLNTADANLIKQQAVAEGMVTLRQDGAMKVLQGITTIEEVYRVTHE</sequence>
<dbReference type="InterPro" id="IPR037257">
    <property type="entry name" value="T2SS_E_N_sf"/>
</dbReference>
<dbReference type="RefSeq" id="WP_240191753.1">
    <property type="nucleotide sequence ID" value="NZ_JACHEO010000003.1"/>
</dbReference>
<keyword evidence="4" id="KW-0067">ATP-binding</keyword>
<dbReference type="PANTHER" id="PTHR30258">
    <property type="entry name" value="TYPE II SECRETION SYSTEM PROTEIN GSPE-RELATED"/>
    <property type="match status" value="1"/>
</dbReference>
<dbReference type="Pfam" id="PF05157">
    <property type="entry name" value="MshEN"/>
    <property type="match status" value="1"/>
</dbReference>